<dbReference type="AlphaFoldDB" id="A0A5M9J4H5"/>
<feature type="domain" description="Autotransporter" evidence="2">
    <location>
        <begin position="501"/>
        <end position="769"/>
    </location>
</feature>
<dbReference type="Pfam" id="PF03797">
    <property type="entry name" value="Autotransporter"/>
    <property type="match status" value="1"/>
</dbReference>
<keyword evidence="1" id="KW-0732">Signal</keyword>
<gene>
    <name evidence="3" type="ORF">FX985_03419</name>
</gene>
<evidence type="ECO:0000259" key="2">
    <source>
        <dbReference type="PROSITE" id="PS51208"/>
    </source>
</evidence>
<protein>
    <submittedName>
        <fullName evidence="3">Putative autotransporter</fullName>
    </submittedName>
</protein>
<evidence type="ECO:0000313" key="4">
    <source>
        <dbReference type="Proteomes" id="UP000323425"/>
    </source>
</evidence>
<dbReference type="PROSITE" id="PS51208">
    <property type="entry name" value="AUTOTRANSPORTER"/>
    <property type="match status" value="1"/>
</dbReference>
<evidence type="ECO:0000313" key="3">
    <source>
        <dbReference type="EMBL" id="KAA8563350.1"/>
    </source>
</evidence>
<dbReference type="InterPro" id="IPR005546">
    <property type="entry name" value="Autotransporte_beta"/>
</dbReference>
<dbReference type="Gene3D" id="2.40.128.130">
    <property type="entry name" value="Autotransporter beta-domain"/>
    <property type="match status" value="1"/>
</dbReference>
<dbReference type="InterPro" id="IPR006315">
    <property type="entry name" value="OM_autotransptr_brl_dom"/>
</dbReference>
<reference evidence="3 4" key="1">
    <citation type="journal article" date="2018" name="Plant Biotechnol. Rep.">
        <title>Diversity and antifungal activity of endophytic bacteria associated with Panax ginseng seedlings.</title>
        <authorList>
            <person name="Park J.M."/>
            <person name="Hong C.E."/>
            <person name="Jo S.H."/>
        </authorList>
    </citation>
    <scope>NUCLEOTIDE SEQUENCE [LARGE SCALE GENOMIC DNA]</scope>
    <source>
        <strain evidence="3 4">PgKB38</strain>
    </source>
</reference>
<organism evidence="3 4">
    <name type="scientific">Pseudomonas extremaustralis</name>
    <dbReference type="NCBI Taxonomy" id="359110"/>
    <lineage>
        <taxon>Bacteria</taxon>
        <taxon>Pseudomonadati</taxon>
        <taxon>Pseudomonadota</taxon>
        <taxon>Gammaproteobacteria</taxon>
        <taxon>Pseudomonadales</taxon>
        <taxon>Pseudomonadaceae</taxon>
        <taxon>Pseudomonas</taxon>
    </lineage>
</organism>
<name>A0A5M9J4H5_9PSED</name>
<dbReference type="InterPro" id="IPR003991">
    <property type="entry name" value="Pertactin_virulence_factor"/>
</dbReference>
<sequence length="769" mass="79564">MPFGQAYCQSECYSMFIKHIFKLSPLSAAVKVSSFGLLLGVAAQAHSEQGVVAPGESKVIESGETVKNWALQNGSSLTVNGATTAAIRSLGAQLTVNSGSTIERIVAQEGSTVAIQNSTVMSTAPGASAMELTNGTSTISGSHLESAQSVGLVLNRYSSTPDGSTAHVSNSTIKGAQAGASATQLSELHFFDSLVQGTAVGSTGVLLIGGSASAQNSMLVGERNGVRFTRAAGITDDGTLLLDQSTVEGKTGAAILVAGQTGRIPTATIEVSNGSQLIGGNGNLLEVTGGATANMNVNNSHLNGNVFVEAGSSANLSLQNHSSLTGSLLNVDSLAIGDGSFWNLTGNSLVGALDLAGGTVKFGETDAFYQLNLETLSGNGTFVMGADFAQGLNDFLNISGDATGQHSLLVASSGLEPVSPGDVHIVHTGGGDAEFSLVGGAVDVGAWSYGLKQDGNDWFLDPSARTISPGTRSVLALFNTAPTVWYGEMTSLRSRMGELRHHGAEGGGWIRSYGNKYSVSGANGVGYKQSQRGFSLGADAPLSEDSQWLVGVMAGHSNSDLDLSRGTSGTVKSYYVGGYATWMDADSGYYFDGVIKANRFENESKVGLSDGAKAKGKYGTNGIGASVEVGRNIKLENDFFVEPFAQASTIVVKGKNYGLDNGLQAKGQNTHSALGKLGVTVGRDFIMDDGSIVQPYLRTAVAHEFAKDNKASVNGHVFNNDVSGSRAEFGAGVAVSLSKNLQLHADFEHSKGKHVDQPWGANVGVRYSW</sequence>
<dbReference type="SUPFAM" id="SSF51126">
    <property type="entry name" value="Pectin lyase-like"/>
    <property type="match status" value="1"/>
</dbReference>
<dbReference type="GO" id="GO:0019867">
    <property type="term" value="C:outer membrane"/>
    <property type="evidence" value="ECO:0007669"/>
    <property type="project" value="InterPro"/>
</dbReference>
<dbReference type="SMART" id="SM00869">
    <property type="entry name" value="Autotransporter"/>
    <property type="match status" value="1"/>
</dbReference>
<dbReference type="NCBIfam" id="TIGR01414">
    <property type="entry name" value="autotrans_barl"/>
    <property type="match status" value="1"/>
</dbReference>
<dbReference type="PANTHER" id="PTHR35037">
    <property type="entry name" value="C-TERMINAL REGION OF AIDA-LIKE PROTEIN"/>
    <property type="match status" value="1"/>
</dbReference>
<evidence type="ECO:0000256" key="1">
    <source>
        <dbReference type="ARBA" id="ARBA00022729"/>
    </source>
</evidence>
<dbReference type="PRINTS" id="PR01484">
    <property type="entry name" value="PRTACTNFAMLY"/>
</dbReference>
<dbReference type="PANTHER" id="PTHR35037:SF7">
    <property type="entry name" value="AUTOTRANSPORTER"/>
    <property type="match status" value="1"/>
</dbReference>
<dbReference type="Proteomes" id="UP000323425">
    <property type="component" value="Unassembled WGS sequence"/>
</dbReference>
<dbReference type="InterPro" id="IPR012332">
    <property type="entry name" value="Autotransporter_pectin_lyase_C"/>
</dbReference>
<dbReference type="InterPro" id="IPR011050">
    <property type="entry name" value="Pectin_lyase_fold/virulence"/>
</dbReference>
<dbReference type="CDD" id="cd01343">
    <property type="entry name" value="PL1_Passenger_AT"/>
    <property type="match status" value="1"/>
</dbReference>
<dbReference type="EMBL" id="VTFH01000001">
    <property type="protein sequence ID" value="KAA8563350.1"/>
    <property type="molecule type" value="Genomic_DNA"/>
</dbReference>
<dbReference type="SUPFAM" id="SSF103515">
    <property type="entry name" value="Autotransporter"/>
    <property type="match status" value="1"/>
</dbReference>
<dbReference type="InterPro" id="IPR036709">
    <property type="entry name" value="Autotransporte_beta_dom_sf"/>
</dbReference>
<proteinExistence type="predicted"/>
<dbReference type="InterPro" id="IPR051551">
    <property type="entry name" value="Autotransporter_adhesion"/>
</dbReference>
<dbReference type="Pfam" id="PF03212">
    <property type="entry name" value="Pertactin"/>
    <property type="match status" value="1"/>
</dbReference>
<accession>A0A5M9J4H5</accession>
<dbReference type="InterPro" id="IPR004899">
    <property type="entry name" value="Pertactin_central"/>
</dbReference>
<dbReference type="Gene3D" id="2.160.20.20">
    <property type="match status" value="1"/>
</dbReference>
<comment type="caution">
    <text evidence="3">The sequence shown here is derived from an EMBL/GenBank/DDBJ whole genome shotgun (WGS) entry which is preliminary data.</text>
</comment>